<accession>A0A859IGB9</accession>
<dbReference type="RefSeq" id="WP_176443519.1">
    <property type="nucleotide sequence ID" value="NZ_JBJDSF010000047.1"/>
</dbReference>
<keyword evidence="1" id="KW-0175">Coiled coil</keyword>
<evidence type="ECO:0000256" key="1">
    <source>
        <dbReference type="SAM" id="Coils"/>
    </source>
</evidence>
<protein>
    <submittedName>
        <fullName evidence="3">Phage tail tape measure protein</fullName>
    </submittedName>
</protein>
<name>A0A859IGB9_GLAPU</name>
<reference evidence="3 4" key="1">
    <citation type="submission" date="2019-06" db="EMBL/GenBank/DDBJ databases">
        <title>Complete genome sequence of Haemophilus parasuis HPS412.</title>
        <authorList>
            <person name="Yang S."/>
            <person name="Huang C."/>
        </authorList>
    </citation>
    <scope>NUCLEOTIDE SEQUENCE [LARGE SCALE GENOMIC DNA]</scope>
    <source>
        <strain evidence="3 4">HPS412</strain>
    </source>
</reference>
<feature type="compositionally biased region" description="Basic and acidic residues" evidence="2">
    <location>
        <begin position="633"/>
        <end position="648"/>
    </location>
</feature>
<evidence type="ECO:0000256" key="2">
    <source>
        <dbReference type="SAM" id="MobiDB-lite"/>
    </source>
</evidence>
<dbReference type="Proteomes" id="UP000509790">
    <property type="component" value="Chromosome"/>
</dbReference>
<feature type="coiled-coil region" evidence="1">
    <location>
        <begin position="61"/>
        <end position="135"/>
    </location>
</feature>
<sequence length="784" mass="84761">MAKDMKVQLELNAKDNASQVIAKVGKEAEKTFKDAERTAQASSQAQVTAAEKVATATQSSNKRIEQAYREARKRAADLARARETLGIRSENAIQREIEQTRAAYDRLKRSGVASQNELRRASEQTKQRIKELNAELGKSSFGDKAANVGRSLMSVGAGVAAGAMVTAPKMMQAADYDMALARVADTGYSGGTIEEKTKGKEKVHQAIKSSITQYGGTKEDALSAINELMAQGKVKVEEALELLPVIQKNATATGASSHELTNMVNSMLGAGIKKEEIQIALDYMNASGKAGGFELKDMAQYFPQLLASSGADSLDDLKKMGVQLQQVYGVSGGASETATNLTNFYSKVKASSTAKNIENIEFTDQNGKKKSIDMSKSMQHYIKQGQNASEALLSIIGDVLENDTEYQGLLKQYHSAQNGEKKALMKKVYKYVEGTKVAEIMPDLQAGLAVYGMLNDTQGAENVNQQYKIAEKGNYNQESFDWISKQSGFAFQVAKNTNEMTQLENFQKVNDMAAEVAKRYSEFAQDFPNLHSALVASTDAVWAFGAALAASSLLYMLKGNPKGFGNLAKEIFKTLTKTVATTATTGAVTTGATTAGKMATRALGFGSLTGVGLGLYAASEGYVPYMARQEAEKEKRAEAEKKFREQHSSKPSAFTYGNAAMGGVKPEHNYHGAYVIAGRLNDNKIAQERGKQGSLSEAEMKSRLERNQAIIDGEVRPSVEATTGALSNYQADFQAFGQSISMAIEAGLTSQSHTLANNITLEVDGRVLAEYVSNEQFNFNKRVA</sequence>
<gene>
    <name evidence="3" type="ORF">FLK62_03610</name>
</gene>
<proteinExistence type="predicted"/>
<dbReference type="AlphaFoldDB" id="A0A859IGB9"/>
<feature type="region of interest" description="Disordered" evidence="2">
    <location>
        <begin position="633"/>
        <end position="654"/>
    </location>
</feature>
<organism evidence="3 4">
    <name type="scientific">Glaesserella parasuis</name>
    <name type="common">Haemophilus parasuis</name>
    <dbReference type="NCBI Taxonomy" id="738"/>
    <lineage>
        <taxon>Bacteria</taxon>
        <taxon>Pseudomonadati</taxon>
        <taxon>Pseudomonadota</taxon>
        <taxon>Gammaproteobacteria</taxon>
        <taxon>Pasteurellales</taxon>
        <taxon>Pasteurellaceae</taxon>
        <taxon>Glaesserella</taxon>
    </lineage>
</organism>
<dbReference type="EMBL" id="CP041334">
    <property type="protein sequence ID" value="QKY72417.1"/>
    <property type="molecule type" value="Genomic_DNA"/>
</dbReference>
<evidence type="ECO:0000313" key="3">
    <source>
        <dbReference type="EMBL" id="QKY72417.1"/>
    </source>
</evidence>
<evidence type="ECO:0000313" key="4">
    <source>
        <dbReference type="Proteomes" id="UP000509790"/>
    </source>
</evidence>